<name>A0A0F8ZGP5_9ZZZZ</name>
<organism evidence="1">
    <name type="scientific">marine sediment metagenome</name>
    <dbReference type="NCBI Taxonomy" id="412755"/>
    <lineage>
        <taxon>unclassified sequences</taxon>
        <taxon>metagenomes</taxon>
        <taxon>ecological metagenomes</taxon>
    </lineage>
</organism>
<sequence length="104" mass="11377">MLTAIGSSLFCSRAIFKLNARVRASSSPLFSRSSSMDSLGLPKTDSTTNLAASYLRRSDLEFFMVSITIEKASVRCRSAICRLAIEGVCESCLSISIPLVYNER</sequence>
<dbReference type="AlphaFoldDB" id="A0A0F8ZGP5"/>
<proteinExistence type="predicted"/>
<reference evidence="1" key="1">
    <citation type="journal article" date="2015" name="Nature">
        <title>Complex archaea that bridge the gap between prokaryotes and eukaryotes.</title>
        <authorList>
            <person name="Spang A."/>
            <person name="Saw J.H."/>
            <person name="Jorgensen S.L."/>
            <person name="Zaremba-Niedzwiedzka K."/>
            <person name="Martijn J."/>
            <person name="Lind A.E."/>
            <person name="van Eijk R."/>
            <person name="Schleper C."/>
            <person name="Guy L."/>
            <person name="Ettema T.J."/>
        </authorList>
    </citation>
    <scope>NUCLEOTIDE SEQUENCE</scope>
</reference>
<accession>A0A0F8ZGP5</accession>
<evidence type="ECO:0000313" key="1">
    <source>
        <dbReference type="EMBL" id="KKK92987.1"/>
    </source>
</evidence>
<comment type="caution">
    <text evidence="1">The sequence shown here is derived from an EMBL/GenBank/DDBJ whole genome shotgun (WGS) entry which is preliminary data.</text>
</comment>
<gene>
    <name evidence="1" type="ORF">LCGC14_2697390</name>
</gene>
<protein>
    <submittedName>
        <fullName evidence="1">Uncharacterized protein</fullName>
    </submittedName>
</protein>
<dbReference type="EMBL" id="LAZR01047966">
    <property type="protein sequence ID" value="KKK92987.1"/>
    <property type="molecule type" value="Genomic_DNA"/>
</dbReference>